<reference evidence="1" key="1">
    <citation type="submission" date="2018-05" db="EMBL/GenBank/DDBJ databases">
        <authorList>
            <person name="Lanie J.A."/>
            <person name="Ng W.-L."/>
            <person name="Kazmierczak K.M."/>
            <person name="Andrzejewski T.M."/>
            <person name="Davidsen T.M."/>
            <person name="Wayne K.J."/>
            <person name="Tettelin H."/>
            <person name="Glass J.I."/>
            <person name="Rusch D."/>
            <person name="Podicherti R."/>
            <person name="Tsui H.-C.T."/>
            <person name="Winkler M.E."/>
        </authorList>
    </citation>
    <scope>NUCLEOTIDE SEQUENCE</scope>
</reference>
<evidence type="ECO:0008006" key="2">
    <source>
        <dbReference type="Google" id="ProtNLM"/>
    </source>
</evidence>
<organism evidence="1">
    <name type="scientific">marine metagenome</name>
    <dbReference type="NCBI Taxonomy" id="408172"/>
    <lineage>
        <taxon>unclassified sequences</taxon>
        <taxon>metagenomes</taxon>
        <taxon>ecological metagenomes</taxon>
    </lineage>
</organism>
<accession>A0A381W526</accession>
<evidence type="ECO:0000313" key="1">
    <source>
        <dbReference type="EMBL" id="SVA47659.1"/>
    </source>
</evidence>
<dbReference type="AlphaFoldDB" id="A0A381W526"/>
<name>A0A381W526_9ZZZZ</name>
<proteinExistence type="predicted"/>
<dbReference type="EMBL" id="UINC01010737">
    <property type="protein sequence ID" value="SVA47659.1"/>
    <property type="molecule type" value="Genomic_DNA"/>
</dbReference>
<protein>
    <recommendedName>
        <fullName evidence="2">KOW domain-containing protein</fullName>
    </recommendedName>
</protein>
<sequence>MRKTAQLRAALVMNIPKQLEFPVTHSLDLHTPVKSASSVNAGQRVRYLGNVAGGPALGTLGVVQKIFARKAVVDMGKVGTWNVPYYYLAHVRVAA</sequence>
<gene>
    <name evidence="1" type="ORF">METZ01_LOCUS100513</name>
</gene>